<evidence type="ECO:0000313" key="5">
    <source>
        <dbReference type="Proteomes" id="UP001197770"/>
    </source>
</evidence>
<protein>
    <submittedName>
        <fullName evidence="4">Response regulator</fullName>
    </submittedName>
</protein>
<dbReference type="Pfam" id="PF00072">
    <property type="entry name" value="Response_reg"/>
    <property type="match status" value="1"/>
</dbReference>
<evidence type="ECO:0000256" key="1">
    <source>
        <dbReference type="ARBA" id="ARBA00022553"/>
    </source>
</evidence>
<dbReference type="PANTHER" id="PTHR43719:SF28">
    <property type="entry name" value="PEROXIDE STRESS-ACTIVATED HISTIDINE KINASE MAK1-RELATED"/>
    <property type="match status" value="1"/>
</dbReference>
<keyword evidence="5" id="KW-1185">Reference proteome</keyword>
<evidence type="ECO:0000259" key="3">
    <source>
        <dbReference type="PROSITE" id="PS50110"/>
    </source>
</evidence>
<accession>A0ABS8GWM8</accession>
<dbReference type="CDD" id="cd17546">
    <property type="entry name" value="REC_hyHK_CKI1_RcsC-like"/>
    <property type="match status" value="1"/>
</dbReference>
<gene>
    <name evidence="4" type="ORF">LLW17_17010</name>
</gene>
<dbReference type="SUPFAM" id="SSF52172">
    <property type="entry name" value="CheY-like"/>
    <property type="match status" value="1"/>
</dbReference>
<proteinExistence type="predicted"/>
<dbReference type="RefSeq" id="WP_228231489.1">
    <property type="nucleotide sequence ID" value="NZ_JAJGMW010000029.1"/>
</dbReference>
<dbReference type="Gene3D" id="3.40.50.2300">
    <property type="match status" value="1"/>
</dbReference>
<dbReference type="InterPro" id="IPR001789">
    <property type="entry name" value="Sig_transdc_resp-reg_receiver"/>
</dbReference>
<organism evidence="4 5">
    <name type="scientific">Leeuwenhoekiella parthenopeia</name>
    <dbReference type="NCBI Taxonomy" id="2890320"/>
    <lineage>
        <taxon>Bacteria</taxon>
        <taxon>Pseudomonadati</taxon>
        <taxon>Bacteroidota</taxon>
        <taxon>Flavobacteriia</taxon>
        <taxon>Flavobacteriales</taxon>
        <taxon>Flavobacteriaceae</taxon>
        <taxon>Leeuwenhoekiella</taxon>
    </lineage>
</organism>
<dbReference type="Proteomes" id="UP001197770">
    <property type="component" value="Unassembled WGS sequence"/>
</dbReference>
<evidence type="ECO:0000313" key="4">
    <source>
        <dbReference type="EMBL" id="MCC4214427.1"/>
    </source>
</evidence>
<feature type="domain" description="Response regulatory" evidence="3">
    <location>
        <begin position="8"/>
        <end position="126"/>
    </location>
</feature>
<dbReference type="InterPro" id="IPR011006">
    <property type="entry name" value="CheY-like_superfamily"/>
</dbReference>
<feature type="modified residue" description="4-aspartylphosphate" evidence="2">
    <location>
        <position position="59"/>
    </location>
</feature>
<reference evidence="4 5" key="1">
    <citation type="submission" date="2021-11" db="EMBL/GenBank/DDBJ databases">
        <title>Seasonal and diel survey of microbial diversity of the Tyrrhenian coast.</title>
        <authorList>
            <person name="Gattoni G."/>
            <person name="Corral P."/>
        </authorList>
    </citation>
    <scope>NUCLEOTIDE SEQUENCE [LARGE SCALE GENOMIC DNA]</scope>
    <source>
        <strain evidence="4 5">Mr9</strain>
    </source>
</reference>
<name>A0ABS8GWM8_9FLAO</name>
<dbReference type="PROSITE" id="PS50110">
    <property type="entry name" value="RESPONSE_REGULATORY"/>
    <property type="match status" value="1"/>
</dbReference>
<evidence type="ECO:0000256" key="2">
    <source>
        <dbReference type="PROSITE-ProRule" id="PRU00169"/>
    </source>
</evidence>
<dbReference type="PANTHER" id="PTHR43719">
    <property type="entry name" value="TWO-COMPONENT HISTIDINE KINASE"/>
    <property type="match status" value="1"/>
</dbReference>
<dbReference type="EMBL" id="JAJGMW010000029">
    <property type="protein sequence ID" value="MCC4214427.1"/>
    <property type="molecule type" value="Genomic_DNA"/>
</dbReference>
<comment type="caution">
    <text evidence="4">The sequence shown here is derived from an EMBL/GenBank/DDBJ whole genome shotgun (WGS) entry which is preliminary data.</text>
</comment>
<dbReference type="InterPro" id="IPR050956">
    <property type="entry name" value="2C_system_His_kinase"/>
</dbReference>
<keyword evidence="1 2" id="KW-0597">Phosphoprotein</keyword>
<sequence>MISGNLRSILIVDDNPLNRFLITTMVNKIVVDVTIQQAENGYDALHFFKSISPDLIFMDIKLPDLNGFEVIKQIRNLETENRTPIIVISGNQASDENHLKNENLIDAYLEKPIRFTELKAILDTIFY</sequence>
<dbReference type="SMART" id="SM00448">
    <property type="entry name" value="REC"/>
    <property type="match status" value="1"/>
</dbReference>